<dbReference type="SUPFAM" id="SSF52096">
    <property type="entry name" value="ClpP/crotonase"/>
    <property type="match status" value="1"/>
</dbReference>
<dbReference type="Proteomes" id="UP001209713">
    <property type="component" value="Unassembled WGS sequence"/>
</dbReference>
<feature type="chain" id="PRO_5047215432" evidence="1">
    <location>
        <begin position="22"/>
        <end position="258"/>
    </location>
</feature>
<dbReference type="Gene3D" id="3.90.226.10">
    <property type="entry name" value="2-enoyl-CoA Hydratase, Chain A, domain 1"/>
    <property type="match status" value="1"/>
</dbReference>
<dbReference type="InterPro" id="IPR029045">
    <property type="entry name" value="ClpP/crotonase-like_dom_sf"/>
</dbReference>
<evidence type="ECO:0000313" key="2">
    <source>
        <dbReference type="EMBL" id="MCV2402285.1"/>
    </source>
</evidence>
<comment type="caution">
    <text evidence="2">The sequence shown here is derived from an EMBL/GenBank/DDBJ whole genome shotgun (WGS) entry which is preliminary data.</text>
</comment>
<organism evidence="2 3">
    <name type="scientific">Marinomonas sargassi</name>
    <dbReference type="NCBI Taxonomy" id="2984494"/>
    <lineage>
        <taxon>Bacteria</taxon>
        <taxon>Pseudomonadati</taxon>
        <taxon>Pseudomonadota</taxon>
        <taxon>Gammaproteobacteria</taxon>
        <taxon>Oceanospirillales</taxon>
        <taxon>Oceanospirillaceae</taxon>
        <taxon>Marinomonas</taxon>
    </lineage>
</organism>
<name>A0ABT2YQX6_9GAMM</name>
<gene>
    <name evidence="2" type="ORF">OFY17_05220</name>
</gene>
<reference evidence="2 3" key="1">
    <citation type="submission" date="2022-10" db="EMBL/GenBank/DDBJ databases">
        <title>Marinomonas transparenta sp. nov. and Marinomonas sargassi sp. nov., isolated from marine alga (Sargassum natans (L.) Gaillon).</title>
        <authorList>
            <person name="Wang Y."/>
        </authorList>
    </citation>
    <scope>NUCLEOTIDE SEQUENCE [LARGE SCALE GENOMIC DNA]</scope>
    <source>
        <strain evidence="2 3">C2222</strain>
    </source>
</reference>
<dbReference type="EMBL" id="JAOVZB010000002">
    <property type="protein sequence ID" value="MCV2402285.1"/>
    <property type="molecule type" value="Genomic_DNA"/>
</dbReference>
<dbReference type="RefSeq" id="WP_263529665.1">
    <property type="nucleotide sequence ID" value="NZ_JAOVZB010000002.1"/>
</dbReference>
<accession>A0ABT2YQX6</accession>
<keyword evidence="1" id="KW-0732">Signal</keyword>
<proteinExistence type="predicted"/>
<evidence type="ECO:0000313" key="3">
    <source>
        <dbReference type="Proteomes" id="UP001209713"/>
    </source>
</evidence>
<sequence>MNKIIKIFMLGVIFSSFTASASEEVLIDSDRIVFVGEISKEKVDEVVFKYKKATQKPKLLRIKSSGGDLYQSIRLGKWVYLNGLDVEVAEYCYYSCASYIFTAGNKKYLDTNSYIFWNGGALSKFLQDDYYFQKIQDKFIARHSIIDPEEISLTRARLDRRRQFFIAEEKGFFDFVKVDPMITLAGAREGQYLSKKFFGISYVDVDKFNGKPIVLGFYYTLKEMEKFGVKNVVLKSSEWKPQTSFNHGFYKIIPAEIK</sequence>
<protein>
    <submittedName>
        <fullName evidence="2">Uncharacterized protein</fullName>
    </submittedName>
</protein>
<keyword evidence="3" id="KW-1185">Reference proteome</keyword>
<evidence type="ECO:0000256" key="1">
    <source>
        <dbReference type="SAM" id="SignalP"/>
    </source>
</evidence>
<feature type="signal peptide" evidence="1">
    <location>
        <begin position="1"/>
        <end position="21"/>
    </location>
</feature>